<evidence type="ECO:0000313" key="1">
    <source>
        <dbReference type="EMBL" id="GBP92784.1"/>
    </source>
</evidence>
<keyword evidence="2" id="KW-1185">Reference proteome</keyword>
<reference evidence="1 2" key="1">
    <citation type="journal article" date="2019" name="Commun. Biol.">
        <title>The bagworm genome reveals a unique fibroin gene that provides high tensile strength.</title>
        <authorList>
            <person name="Kono N."/>
            <person name="Nakamura H."/>
            <person name="Ohtoshi R."/>
            <person name="Tomita M."/>
            <person name="Numata K."/>
            <person name="Arakawa K."/>
        </authorList>
    </citation>
    <scope>NUCLEOTIDE SEQUENCE [LARGE SCALE GENOMIC DNA]</scope>
</reference>
<name>A0A4C2A0J1_EUMVA</name>
<organism evidence="1 2">
    <name type="scientific">Eumeta variegata</name>
    <name type="common">Bagworm moth</name>
    <name type="synonym">Eumeta japonica</name>
    <dbReference type="NCBI Taxonomy" id="151549"/>
    <lineage>
        <taxon>Eukaryota</taxon>
        <taxon>Metazoa</taxon>
        <taxon>Ecdysozoa</taxon>
        <taxon>Arthropoda</taxon>
        <taxon>Hexapoda</taxon>
        <taxon>Insecta</taxon>
        <taxon>Pterygota</taxon>
        <taxon>Neoptera</taxon>
        <taxon>Endopterygota</taxon>
        <taxon>Lepidoptera</taxon>
        <taxon>Glossata</taxon>
        <taxon>Ditrysia</taxon>
        <taxon>Tineoidea</taxon>
        <taxon>Psychidae</taxon>
        <taxon>Oiketicinae</taxon>
        <taxon>Eumeta</taxon>
    </lineage>
</organism>
<dbReference type="AlphaFoldDB" id="A0A4C2A0J1"/>
<accession>A0A4C2A0J1</accession>
<sequence>MQWPPPSPGMNILQLRESPKMPKLPQHTSFHSSHYIFLQTALLPNITSFRDTPHILRSDHISTALILLSFFSCHAQPSLPYISVGVGPHYG</sequence>
<gene>
    <name evidence="1" type="ORF">EVAR_98527_1</name>
</gene>
<dbReference type="EMBL" id="BGZK01002309">
    <property type="protein sequence ID" value="GBP92784.1"/>
    <property type="molecule type" value="Genomic_DNA"/>
</dbReference>
<evidence type="ECO:0000313" key="2">
    <source>
        <dbReference type="Proteomes" id="UP000299102"/>
    </source>
</evidence>
<protein>
    <submittedName>
        <fullName evidence="1">Uncharacterized protein</fullName>
    </submittedName>
</protein>
<comment type="caution">
    <text evidence="1">The sequence shown here is derived from an EMBL/GenBank/DDBJ whole genome shotgun (WGS) entry which is preliminary data.</text>
</comment>
<dbReference type="Proteomes" id="UP000299102">
    <property type="component" value="Unassembled WGS sequence"/>
</dbReference>
<proteinExistence type="predicted"/>